<comment type="caution">
    <text evidence="1">The sequence shown here is derived from an EMBL/GenBank/DDBJ whole genome shotgun (WGS) entry which is preliminary data.</text>
</comment>
<evidence type="ECO:0000313" key="1">
    <source>
        <dbReference type="EMBL" id="KAK2942097.1"/>
    </source>
</evidence>
<evidence type="ECO:0000313" key="2">
    <source>
        <dbReference type="Proteomes" id="UP001281761"/>
    </source>
</evidence>
<gene>
    <name evidence="1" type="ORF">BLNAU_22998</name>
</gene>
<dbReference type="EMBL" id="JARBJD010000435">
    <property type="protein sequence ID" value="KAK2942097.1"/>
    <property type="molecule type" value="Genomic_DNA"/>
</dbReference>
<accession>A0ABQ9WRI6</accession>
<reference evidence="1 2" key="1">
    <citation type="journal article" date="2022" name="bioRxiv">
        <title>Genomics of Preaxostyla Flagellates Illuminates Evolutionary Transitions and the Path Towards Mitochondrial Loss.</title>
        <authorList>
            <person name="Novak L.V.F."/>
            <person name="Treitli S.C."/>
            <person name="Pyrih J."/>
            <person name="Halakuc P."/>
            <person name="Pipaliya S.V."/>
            <person name="Vacek V."/>
            <person name="Brzon O."/>
            <person name="Soukal P."/>
            <person name="Eme L."/>
            <person name="Dacks J.B."/>
            <person name="Karnkowska A."/>
            <person name="Elias M."/>
            <person name="Hampl V."/>
        </authorList>
    </citation>
    <scope>NUCLEOTIDE SEQUENCE [LARGE SCALE GENOMIC DNA]</scope>
    <source>
        <strain evidence="1">NAU3</strain>
        <tissue evidence="1">Gut</tissue>
    </source>
</reference>
<proteinExistence type="predicted"/>
<sequence length="526" mass="57535">MKVHGSDQFKFGEIYTIQSISPYDSIIQLPTDTGLTFPDAPPRLNSVTCSLSSDGEDPTVVLAGENFPVNKNFSITFQCTSSSSSSNDFNDLSFDQTFFASTTYFSFPASGLIEGATYVVSNWETGLLSKIGAGSFKVPKTGSVKTAVFRFTNVQHTIGVVEVTGSNLPKGATFIAQFVGFTETLAFTFDSDTHGISEQIVFPSSEFQYLSTYIFEKFVKGPTGMRVVADGLSFTTGEPREEGMNMVVQKGGNTNGSECGEAQIPCGTLSVAWKAGIVLYSLYLCAWTLWYSAQNVHFSACQNISWSDFMRHCMSVQHRTSFSDSELQQDFLLFVNFSTPGRMSHKFFISSDQSKAFCLMEPPTTQERNKSLVTFVLFDEFDLPANSLVGIGTDGESTMTGLGNALQSADLNFVSVDSLLQHTRESIHSHIDPYLLISDAIDSLSSQTAGLTSLICGFAPIRCLSLENHFEKRNTSLLLCDIIDQGRPTPLFPDGPSIHYYLNFCTNPAPNQIIPSSSSCATMDDM</sequence>
<keyword evidence="2" id="KW-1185">Reference proteome</keyword>
<name>A0ABQ9WRI6_9EUKA</name>
<organism evidence="1 2">
    <name type="scientific">Blattamonas nauphoetae</name>
    <dbReference type="NCBI Taxonomy" id="2049346"/>
    <lineage>
        <taxon>Eukaryota</taxon>
        <taxon>Metamonada</taxon>
        <taxon>Preaxostyla</taxon>
        <taxon>Oxymonadida</taxon>
        <taxon>Blattamonas</taxon>
    </lineage>
</organism>
<dbReference type="Proteomes" id="UP001281761">
    <property type="component" value="Unassembled WGS sequence"/>
</dbReference>
<protein>
    <submittedName>
        <fullName evidence="1">Uncharacterized protein</fullName>
    </submittedName>
</protein>